<dbReference type="Pfam" id="PF02604">
    <property type="entry name" value="PhdYeFM_antitox"/>
    <property type="match status" value="1"/>
</dbReference>
<dbReference type="AlphaFoldDB" id="A0A1M4UYB6"/>
<sequence length="87" mass="10368">MDIENLKFYSVAEAKSKFSYVTEESKRKFVVITKNGKPEFVLIGFDKFKKLMNFIDEIRDLYLMEIGDPSKYNEIKDIFKEIEILEE</sequence>
<accession>A0A1M4UYB6</accession>
<evidence type="ECO:0000256" key="1">
    <source>
        <dbReference type="ARBA" id="ARBA00009981"/>
    </source>
</evidence>
<name>A0A1M4UYB6_MARH1</name>
<dbReference type="SUPFAM" id="SSF143120">
    <property type="entry name" value="YefM-like"/>
    <property type="match status" value="1"/>
</dbReference>
<keyword evidence="4" id="KW-1185">Reference proteome</keyword>
<organism evidence="3 4">
    <name type="scientific">Marinitoga hydrogenitolerans (strain DSM 16785 / JCM 12826 / AT1271)</name>
    <dbReference type="NCBI Taxonomy" id="1122195"/>
    <lineage>
        <taxon>Bacteria</taxon>
        <taxon>Thermotogati</taxon>
        <taxon>Thermotogota</taxon>
        <taxon>Thermotogae</taxon>
        <taxon>Petrotogales</taxon>
        <taxon>Petrotogaceae</taxon>
        <taxon>Marinitoga</taxon>
    </lineage>
</organism>
<dbReference type="InterPro" id="IPR036165">
    <property type="entry name" value="YefM-like_sf"/>
</dbReference>
<comment type="similarity">
    <text evidence="1 2">Belongs to the phD/YefM antitoxin family.</text>
</comment>
<dbReference type="Proteomes" id="UP000184334">
    <property type="component" value="Unassembled WGS sequence"/>
</dbReference>
<protein>
    <recommendedName>
        <fullName evidence="2">Antitoxin</fullName>
    </recommendedName>
</protein>
<evidence type="ECO:0000313" key="3">
    <source>
        <dbReference type="EMBL" id="SHE61627.1"/>
    </source>
</evidence>
<reference evidence="3" key="1">
    <citation type="submission" date="2016-11" db="EMBL/GenBank/DDBJ databases">
        <authorList>
            <person name="Varghese N."/>
            <person name="Submissions S."/>
        </authorList>
    </citation>
    <scope>NUCLEOTIDE SEQUENCE [LARGE SCALE GENOMIC DNA]</scope>
    <source>
        <strain evidence="3">DSM 16785</strain>
    </source>
</reference>
<dbReference type="STRING" id="1122195.SAMN02745164_00783"/>
<comment type="caution">
    <text evidence="3">The sequence shown here is derived from an EMBL/GenBank/DDBJ whole genome shotgun (WGS) entry which is preliminary data.</text>
</comment>
<dbReference type="EMBL" id="FQUI01000009">
    <property type="protein sequence ID" value="SHE61627.1"/>
    <property type="molecule type" value="Genomic_DNA"/>
</dbReference>
<dbReference type="NCBIfam" id="TIGR01552">
    <property type="entry name" value="phd_fam"/>
    <property type="match status" value="1"/>
</dbReference>
<evidence type="ECO:0000256" key="2">
    <source>
        <dbReference type="RuleBase" id="RU362080"/>
    </source>
</evidence>
<dbReference type="RefSeq" id="WP_072863647.1">
    <property type="nucleotide sequence ID" value="NZ_FQUI01000009.1"/>
</dbReference>
<proteinExistence type="inferred from homology"/>
<comment type="function">
    <text evidence="2">Antitoxin component of a type II toxin-antitoxin (TA) system.</text>
</comment>
<dbReference type="InterPro" id="IPR006442">
    <property type="entry name" value="Antitoxin_Phd/YefM"/>
</dbReference>
<evidence type="ECO:0000313" key="4">
    <source>
        <dbReference type="Proteomes" id="UP000184334"/>
    </source>
</evidence>
<dbReference type="Gene3D" id="3.40.1620.10">
    <property type="entry name" value="YefM-like domain"/>
    <property type="match status" value="1"/>
</dbReference>
<gene>
    <name evidence="3" type="ORF">SAMN02745164_00783</name>
</gene>
<dbReference type="OrthoDB" id="48142at2"/>